<proteinExistence type="predicted"/>
<feature type="region of interest" description="Disordered" evidence="1">
    <location>
        <begin position="21"/>
        <end position="49"/>
    </location>
</feature>
<accession>A0AA36JI50</accession>
<dbReference type="Proteomes" id="UP001178507">
    <property type="component" value="Unassembled WGS sequence"/>
</dbReference>
<dbReference type="AlphaFoldDB" id="A0AA36JI50"/>
<gene>
    <name evidence="2" type="ORF">EVOR1521_LOCUS27641</name>
</gene>
<feature type="compositionally biased region" description="Basic and acidic residues" evidence="1">
    <location>
        <begin position="40"/>
        <end position="49"/>
    </location>
</feature>
<evidence type="ECO:0000313" key="3">
    <source>
        <dbReference type="Proteomes" id="UP001178507"/>
    </source>
</evidence>
<dbReference type="EMBL" id="CAUJNA010003583">
    <property type="protein sequence ID" value="CAJ1405433.1"/>
    <property type="molecule type" value="Genomic_DNA"/>
</dbReference>
<protein>
    <submittedName>
        <fullName evidence="2">Uncharacterized protein</fullName>
    </submittedName>
</protein>
<name>A0AA36JI50_9DINO</name>
<sequence>MMANFGHCRFCTENPFNVLFGKKPEDKDRTRPVPKTKASRRNEKNFNKRSEEEVQEMIKSWDKYVHDRARDFFAGTEQLHQVLGQLAQGTDKNADPVMGNAEECVYWYGDVTKDERQAAIRMIKPGEQQESITYVNRVLAFMFATDDSFEKLMQLPKEPFRMTCGDQLCVHLAHISVATC</sequence>
<comment type="caution">
    <text evidence="2">The sequence shown here is derived from an EMBL/GenBank/DDBJ whole genome shotgun (WGS) entry which is preliminary data.</text>
</comment>
<keyword evidence="3" id="KW-1185">Reference proteome</keyword>
<evidence type="ECO:0000256" key="1">
    <source>
        <dbReference type="SAM" id="MobiDB-lite"/>
    </source>
</evidence>
<reference evidence="2" key="1">
    <citation type="submission" date="2023-08" db="EMBL/GenBank/DDBJ databases">
        <authorList>
            <person name="Chen Y."/>
            <person name="Shah S."/>
            <person name="Dougan E. K."/>
            <person name="Thang M."/>
            <person name="Chan C."/>
        </authorList>
    </citation>
    <scope>NUCLEOTIDE SEQUENCE</scope>
</reference>
<feature type="compositionally biased region" description="Basic and acidic residues" evidence="1">
    <location>
        <begin position="22"/>
        <end position="31"/>
    </location>
</feature>
<evidence type="ECO:0000313" key="2">
    <source>
        <dbReference type="EMBL" id="CAJ1405433.1"/>
    </source>
</evidence>
<organism evidence="2 3">
    <name type="scientific">Effrenium voratum</name>
    <dbReference type="NCBI Taxonomy" id="2562239"/>
    <lineage>
        <taxon>Eukaryota</taxon>
        <taxon>Sar</taxon>
        <taxon>Alveolata</taxon>
        <taxon>Dinophyceae</taxon>
        <taxon>Suessiales</taxon>
        <taxon>Symbiodiniaceae</taxon>
        <taxon>Effrenium</taxon>
    </lineage>
</organism>